<dbReference type="RefSeq" id="WP_205441670.1">
    <property type="nucleotide sequence ID" value="NZ_CP061510.1"/>
</dbReference>
<feature type="transmembrane region" description="Helical" evidence="2">
    <location>
        <begin position="36"/>
        <end position="57"/>
    </location>
</feature>
<evidence type="ECO:0000256" key="2">
    <source>
        <dbReference type="SAM" id="Phobius"/>
    </source>
</evidence>
<evidence type="ECO:0000313" key="4">
    <source>
        <dbReference type="Proteomes" id="UP000663637"/>
    </source>
</evidence>
<evidence type="ECO:0008006" key="5">
    <source>
        <dbReference type="Google" id="ProtNLM"/>
    </source>
</evidence>
<proteinExistence type="predicted"/>
<dbReference type="PANTHER" id="PTHR32309">
    <property type="entry name" value="TYROSINE-PROTEIN KINASE"/>
    <property type="match status" value="1"/>
</dbReference>
<accession>A0ABX7K7V7</accession>
<keyword evidence="1" id="KW-0175">Coiled coil</keyword>
<keyword evidence="2" id="KW-0812">Transmembrane</keyword>
<sequence>MESPAIPSAPPPPRLLQRTWVVVRDGLPSVGRYRRYLVALAGPLALIWGITVAYVLFAPDRFDSRMTLILPGTGVGGSLNLESIGQATTNTSSAFSSPSLSPTENYKRLLTSDIVLREAARRVQEEEGKFPVPAIKLIDQTNLIEVEMPARDPAQAQNRMIALQEAFLDALDKLRADEAVAREDADASRIAELEAKVDEAQKALLDFQGETGLVSLDQFAGRVTALDQLKASERDRRVQLADSRGGAGRLASALDISLGEARMAMRLKGDPQFRELLSRYAAVSSQHTETGATLGNAHATMEELAAERDALRSALGQRGAEVSGVGASQVLSFADLAVTDTRERLFATLTESDAIGSGHRAALAELRRQISQQNRDADDLVGQASRLADLMRDLRVAEAVLSSALARLDTNKSDPFASYPLVQTLESPSLPRARSAPSPVFALAGAVAASLLTLFGFLLIWLRQPIIRKLLPNA</sequence>
<gene>
    <name evidence="3" type="ORF">IDJ81_13470</name>
</gene>
<feature type="coiled-coil region" evidence="1">
    <location>
        <begin position="183"/>
        <end position="210"/>
    </location>
</feature>
<dbReference type="EMBL" id="CP061510">
    <property type="protein sequence ID" value="QSB44310.1"/>
    <property type="molecule type" value="Genomic_DNA"/>
</dbReference>
<keyword evidence="2" id="KW-1133">Transmembrane helix</keyword>
<keyword evidence="4" id="KW-1185">Reference proteome</keyword>
<dbReference type="Proteomes" id="UP000663637">
    <property type="component" value="Chromosome"/>
</dbReference>
<keyword evidence="2" id="KW-0472">Membrane</keyword>
<evidence type="ECO:0000256" key="1">
    <source>
        <dbReference type="SAM" id="Coils"/>
    </source>
</evidence>
<reference evidence="3 4" key="1">
    <citation type="submission" date="2020-09" db="EMBL/GenBank/DDBJ databases">
        <title>Complete genome sequence of altererythrobacter flavus SS-21NJ, isolated from Dongying oil sludge in Shandong province.</title>
        <authorList>
            <person name="Sun S."/>
            <person name="Zhang Z."/>
        </authorList>
    </citation>
    <scope>NUCLEOTIDE SEQUENCE [LARGE SCALE GENOMIC DNA]</scope>
    <source>
        <strain evidence="3 4">SS-21NJ</strain>
    </source>
</reference>
<dbReference type="InterPro" id="IPR050445">
    <property type="entry name" value="Bact_polysacc_biosynth/exp"/>
</dbReference>
<feature type="transmembrane region" description="Helical" evidence="2">
    <location>
        <begin position="440"/>
        <end position="462"/>
    </location>
</feature>
<name>A0ABX7K7V7_9SPHN</name>
<protein>
    <recommendedName>
        <fullName evidence="5">Polysaccharide chain length determinant N-terminal domain-containing protein</fullName>
    </recommendedName>
</protein>
<dbReference type="PANTHER" id="PTHR32309:SF13">
    <property type="entry name" value="FERRIC ENTEROBACTIN TRANSPORT PROTEIN FEPE"/>
    <property type="match status" value="1"/>
</dbReference>
<organism evidence="3 4">
    <name type="scientific">Tsuneonella flava</name>
    <dbReference type="NCBI Taxonomy" id="2055955"/>
    <lineage>
        <taxon>Bacteria</taxon>
        <taxon>Pseudomonadati</taxon>
        <taxon>Pseudomonadota</taxon>
        <taxon>Alphaproteobacteria</taxon>
        <taxon>Sphingomonadales</taxon>
        <taxon>Erythrobacteraceae</taxon>
        <taxon>Tsuneonella</taxon>
    </lineage>
</organism>
<evidence type="ECO:0000313" key="3">
    <source>
        <dbReference type="EMBL" id="QSB44310.1"/>
    </source>
</evidence>